<dbReference type="GO" id="GO:0005975">
    <property type="term" value="P:carbohydrate metabolic process"/>
    <property type="evidence" value="ECO:0007669"/>
    <property type="project" value="InterPro"/>
</dbReference>
<dbReference type="SUPFAM" id="SSF49785">
    <property type="entry name" value="Galactose-binding domain-like"/>
    <property type="match status" value="2"/>
</dbReference>
<evidence type="ECO:0000256" key="9">
    <source>
        <dbReference type="SAM" id="Phobius"/>
    </source>
</evidence>
<accession>V2X6G9</accession>
<dbReference type="SUPFAM" id="SSF51445">
    <property type="entry name" value="(Trans)glycosidases"/>
    <property type="match status" value="1"/>
</dbReference>
<dbReference type="InterPro" id="IPR001944">
    <property type="entry name" value="Glycoside_Hdrlase_35"/>
</dbReference>
<dbReference type="Pfam" id="PF10435">
    <property type="entry name" value="BetaGal_dom2"/>
    <property type="match status" value="1"/>
</dbReference>
<evidence type="ECO:0000259" key="10">
    <source>
        <dbReference type="SMART" id="SM01029"/>
    </source>
</evidence>
<dbReference type="Pfam" id="PF01301">
    <property type="entry name" value="Glyco_hydro_35"/>
    <property type="match status" value="1"/>
</dbReference>
<dbReference type="Gene3D" id="2.60.390.10">
    <property type="entry name" value="Beta-galactosidase, domain 3"/>
    <property type="match status" value="1"/>
</dbReference>
<keyword evidence="4" id="KW-0732">Signal</keyword>
<evidence type="ECO:0000256" key="8">
    <source>
        <dbReference type="RuleBase" id="RU003679"/>
    </source>
</evidence>
<keyword evidence="5 11" id="KW-0378">Hydrolase</keyword>
<feature type="domain" description="Beta-galactosidase" evidence="10">
    <location>
        <begin position="441"/>
        <end position="623"/>
    </location>
</feature>
<keyword evidence="12" id="KW-1185">Reference proteome</keyword>
<dbReference type="GO" id="GO:0004565">
    <property type="term" value="F:beta-galactosidase activity"/>
    <property type="evidence" value="ECO:0007669"/>
    <property type="project" value="UniProtKB-EC"/>
</dbReference>
<dbReference type="OrthoDB" id="1657402at2759"/>
<gene>
    <name evidence="11" type="ORF">Moror_14750</name>
</gene>
<dbReference type="EC" id="3.2.1.23" evidence="3"/>
<dbReference type="Pfam" id="PF13363">
    <property type="entry name" value="BetaGal_dom3"/>
    <property type="match status" value="1"/>
</dbReference>
<dbReference type="SUPFAM" id="SSF51011">
    <property type="entry name" value="Glycosyl hydrolase domain"/>
    <property type="match status" value="1"/>
</dbReference>
<dbReference type="Proteomes" id="UP000017559">
    <property type="component" value="Unassembled WGS sequence"/>
</dbReference>
<dbReference type="InterPro" id="IPR018954">
    <property type="entry name" value="Betagal_dom2"/>
</dbReference>
<keyword evidence="9" id="KW-1133">Transmembrane helix</keyword>
<comment type="caution">
    <text evidence="11">The sequence shown here is derived from an EMBL/GenBank/DDBJ whole genome shotgun (WGS) entry which is preliminary data.</text>
</comment>
<dbReference type="Gene3D" id="2.60.120.260">
    <property type="entry name" value="Galactose-binding domain-like"/>
    <property type="match status" value="2"/>
</dbReference>
<sequence length="1073" mass="117336">MDANASNSLYSKDGNEDLEDLEDLFLRKREQKNAMSSKFRLGWKNLQLWALMGMLSIGFAMASWSGKQFGQGFGNEGSVFARFSGTDDINFDNYSLILRGQRVFLHSGEFHTFRLPVPSLWPDILQKFKAAGLNGVSVYTHMGLINPSRGVVDFDSYRALKPLYEAAMEAGIWIVLRPGPYINAETTAGGLAHWTTTEVAGNLRTNDTDWRAAWQDYILGIINETKGFQISNGGPVVAIQLDNEYTQRQGGPYFEDLKAVYHDPANGIVVPLTYNDPGQGRNFINGTGAVDIYGLDAYPQRFDCSHPDVWNPVTLNYHQYHAEVNPSQPWYFPEFQGGAFDAWGPSAPGYEACRKLTGPDFESVFNLQLWASNAKLISYYMVYGGTSWGAIPFDGVYTSYDYGASITESRMLTTKYTQLKMQGIFLRSSPEFYKTDWIGDTSTNLTEGRVVSVNNTPPAFVTLLKNPDSGAGFWIVRQNDSTSTATSVFNLDVTTNANSTTPFRIPYPITLKGRESKVIVTDYLFGATSRLTYSTANVFFAGVIDGRDVLFLYGDSDQAYVASADLTGTASANFSPKALPPNIQVKLAERMIVVLPGVEGIFAVWDSDTQLVLYADTANAETFFAPVIATDSSSSPFGNFWSIGTNETVLAGGPYLVREAAFSNDGTQLDLHGDFNITSGAPESTRLTVIAPGKVTSVTWNGAPVSLDASFAPGASSVITGTISSIQSLSGVAAPELGPWKFADSLPEIQEDFDDSTWAEANHTTTNIPHPMLYGDGRVLYGCDYGFCENIVLWRGHFTGTGEEKSVNLSVNGGEAFAASVWLNDVFLKTTFGNSTNNQNVIVETDEVYTFPEGAVKEGADNVITIVQDNMGLDEAEANSNSMKSPRGIRGFQLNNGNFTSWKVQGKIGGYTNFPDKTRGVLNDGGLFGQRKGWHLPGFDTSAWESKDELSLNSKAGVGFFVTTFELDTPTGTDVMMSFQFEEELGLPYRALLFVNGWMMGKRVGNLGPQAKFPVHEGILDYHGTNTVAVALWSMETDVEIVPQLRLVVDGVFEGGVGDVQTNNPGWSSVGRE</sequence>
<dbReference type="PANTHER" id="PTHR23421">
    <property type="entry name" value="BETA-GALACTOSIDASE RELATED"/>
    <property type="match status" value="1"/>
</dbReference>
<dbReference type="SUPFAM" id="SSF117100">
    <property type="entry name" value="Beta-galactosidase LacA, domain 3"/>
    <property type="match status" value="1"/>
</dbReference>
<dbReference type="Pfam" id="PF13364">
    <property type="entry name" value="BetaGal_ABD2"/>
    <property type="match status" value="2"/>
</dbReference>
<dbReference type="AlphaFoldDB" id="V2X6G9"/>
<evidence type="ECO:0000256" key="5">
    <source>
        <dbReference type="ARBA" id="ARBA00022801"/>
    </source>
</evidence>
<dbReference type="InterPro" id="IPR008979">
    <property type="entry name" value="Galactose-bd-like_sf"/>
</dbReference>
<keyword evidence="9" id="KW-0472">Membrane</keyword>
<dbReference type="HOGENOM" id="CLU_005732_2_0_1"/>
<name>V2X6G9_MONRO</name>
<dbReference type="InterPro" id="IPR025972">
    <property type="entry name" value="BetaGal_dom3"/>
</dbReference>
<keyword evidence="7" id="KW-0326">Glycosidase</keyword>
<evidence type="ECO:0000313" key="11">
    <source>
        <dbReference type="EMBL" id="ESK88391.1"/>
    </source>
</evidence>
<evidence type="ECO:0000256" key="7">
    <source>
        <dbReference type="ARBA" id="ARBA00023295"/>
    </source>
</evidence>
<dbReference type="Gene3D" id="3.20.20.80">
    <property type="entry name" value="Glycosidases"/>
    <property type="match status" value="1"/>
</dbReference>
<dbReference type="SMART" id="SM01029">
    <property type="entry name" value="BetaGal_dom2"/>
    <property type="match status" value="1"/>
</dbReference>
<evidence type="ECO:0000256" key="4">
    <source>
        <dbReference type="ARBA" id="ARBA00022729"/>
    </source>
</evidence>
<dbReference type="PRINTS" id="PR00742">
    <property type="entry name" value="GLHYDRLASE35"/>
</dbReference>
<dbReference type="InterPro" id="IPR025300">
    <property type="entry name" value="BetaGal_jelly_roll_dom"/>
</dbReference>
<keyword evidence="9" id="KW-0812">Transmembrane</keyword>
<keyword evidence="6" id="KW-0325">Glycoprotein</keyword>
<reference evidence="11 12" key="1">
    <citation type="journal article" date="2014" name="BMC Genomics">
        <title>Genome and secretome analysis of the hemibiotrophic fungal pathogen, Moniliophthora roreri, which causes frosty pod rot disease of cacao: mechanisms of the biotrophic and necrotrophic phases.</title>
        <authorList>
            <person name="Meinhardt L.W."/>
            <person name="Costa G.G.L."/>
            <person name="Thomazella D.P.T."/>
            <person name="Teixeira P.J.P.L."/>
            <person name="Carazzolle M.F."/>
            <person name="Schuster S.C."/>
            <person name="Carlson J.E."/>
            <person name="Guiltinan M.J."/>
            <person name="Mieczkowski P."/>
            <person name="Farmer A."/>
            <person name="Ramaraj T."/>
            <person name="Crozier J."/>
            <person name="Davis R.E."/>
            <person name="Shao J."/>
            <person name="Melnick R.L."/>
            <person name="Pereira G.A.G."/>
            <person name="Bailey B.A."/>
        </authorList>
    </citation>
    <scope>NUCLEOTIDE SEQUENCE [LARGE SCALE GENOMIC DNA]</scope>
    <source>
        <strain evidence="11 12">MCA 2997</strain>
    </source>
</reference>
<proteinExistence type="inferred from homology"/>
<organism evidence="11 12">
    <name type="scientific">Moniliophthora roreri (strain MCA 2997)</name>
    <name type="common">Cocoa frosty pod rot fungus</name>
    <name type="synonym">Crinipellis roreri</name>
    <dbReference type="NCBI Taxonomy" id="1381753"/>
    <lineage>
        <taxon>Eukaryota</taxon>
        <taxon>Fungi</taxon>
        <taxon>Dikarya</taxon>
        <taxon>Basidiomycota</taxon>
        <taxon>Agaricomycotina</taxon>
        <taxon>Agaricomycetes</taxon>
        <taxon>Agaricomycetidae</taxon>
        <taxon>Agaricales</taxon>
        <taxon>Marasmiineae</taxon>
        <taxon>Marasmiaceae</taxon>
        <taxon>Moniliophthora</taxon>
    </lineage>
</organism>
<dbReference type="InterPro" id="IPR017853">
    <property type="entry name" value="GH"/>
</dbReference>
<evidence type="ECO:0000313" key="12">
    <source>
        <dbReference type="Proteomes" id="UP000017559"/>
    </source>
</evidence>
<dbReference type="KEGG" id="mrr:Moror_14750"/>
<evidence type="ECO:0000256" key="3">
    <source>
        <dbReference type="ARBA" id="ARBA00012756"/>
    </source>
</evidence>
<feature type="transmembrane region" description="Helical" evidence="9">
    <location>
        <begin position="46"/>
        <end position="64"/>
    </location>
</feature>
<protein>
    <recommendedName>
        <fullName evidence="3">beta-galactosidase</fullName>
        <ecNumber evidence="3">3.2.1.23</ecNumber>
    </recommendedName>
</protein>
<dbReference type="InterPro" id="IPR031330">
    <property type="entry name" value="Gly_Hdrlase_35_cat"/>
</dbReference>
<evidence type="ECO:0000256" key="1">
    <source>
        <dbReference type="ARBA" id="ARBA00001412"/>
    </source>
</evidence>
<evidence type="ECO:0000256" key="6">
    <source>
        <dbReference type="ARBA" id="ARBA00023180"/>
    </source>
</evidence>
<comment type="similarity">
    <text evidence="2 8">Belongs to the glycosyl hydrolase 35 family.</text>
</comment>
<dbReference type="InterPro" id="IPR036833">
    <property type="entry name" value="BetaGal_dom3_sf"/>
</dbReference>
<dbReference type="Gene3D" id="2.102.20.10">
    <property type="entry name" value="Beta-galactosidase, domain 2"/>
    <property type="match status" value="1"/>
</dbReference>
<dbReference type="EMBL" id="AWSO01000652">
    <property type="protein sequence ID" value="ESK88391.1"/>
    <property type="molecule type" value="Genomic_DNA"/>
</dbReference>
<comment type="catalytic activity">
    <reaction evidence="1">
        <text>Hydrolysis of terminal non-reducing beta-D-galactose residues in beta-D-galactosides.</text>
        <dbReference type="EC" id="3.2.1.23"/>
    </reaction>
</comment>
<evidence type="ECO:0000256" key="2">
    <source>
        <dbReference type="ARBA" id="ARBA00009809"/>
    </source>
</evidence>
<dbReference type="InterPro" id="IPR037110">
    <property type="entry name" value="Betagal_dom2_sf"/>
</dbReference>